<evidence type="ECO:0000313" key="1">
    <source>
        <dbReference type="EMBL" id="SPB12878.1"/>
    </source>
</evidence>
<dbReference type="Proteomes" id="UP000238169">
    <property type="component" value="Unassembled WGS sequence"/>
</dbReference>
<keyword evidence="2" id="KW-1185">Reference proteome</keyword>
<organism evidence="1 2">
    <name type="scientific">Caballeronia novacaledonica</name>
    <dbReference type="NCBI Taxonomy" id="1544861"/>
    <lineage>
        <taxon>Bacteria</taxon>
        <taxon>Pseudomonadati</taxon>
        <taxon>Pseudomonadota</taxon>
        <taxon>Betaproteobacteria</taxon>
        <taxon>Burkholderiales</taxon>
        <taxon>Burkholderiaceae</taxon>
        <taxon>Caballeronia</taxon>
    </lineage>
</organism>
<dbReference type="EMBL" id="OGTP01000001">
    <property type="protein sequence ID" value="SPB12878.1"/>
    <property type="molecule type" value="Genomic_DNA"/>
</dbReference>
<dbReference type="AlphaFoldDB" id="A0A2U3HYJ3"/>
<accession>A0A2U3HYJ3</accession>
<sequence>MIGKRRMQRTFLTIMNATHARVSIRAFQSVTESSRTSHRVLWCNAQRGVGHEVAMRKNAVQAVLRLNDRELIAEFQSVTGRLVVYQGSTILEDVHPPDSWMALALINCGSGWGTRPGSDDLLAFLERYVAVNPQLRAP</sequence>
<protein>
    <submittedName>
        <fullName evidence="1">Uncharacterized protein</fullName>
    </submittedName>
</protein>
<proteinExistence type="predicted"/>
<evidence type="ECO:0000313" key="2">
    <source>
        <dbReference type="Proteomes" id="UP000238169"/>
    </source>
</evidence>
<name>A0A2U3HYJ3_9BURK</name>
<reference evidence="2" key="1">
    <citation type="submission" date="2018-01" db="EMBL/GenBank/DDBJ databases">
        <authorList>
            <person name="Peeters C."/>
        </authorList>
    </citation>
    <scope>NUCLEOTIDE SEQUENCE [LARGE SCALE GENOMIC DNA]</scope>
</reference>
<gene>
    <name evidence="1" type="ORF">NOV72_00182</name>
</gene>